<dbReference type="EMBL" id="BDSP01000080">
    <property type="protein sequence ID" value="GAX14435.1"/>
    <property type="molecule type" value="Genomic_DNA"/>
</dbReference>
<dbReference type="Proteomes" id="UP000198406">
    <property type="component" value="Unassembled WGS sequence"/>
</dbReference>
<dbReference type="AlphaFoldDB" id="A0A1Z5JK98"/>
<gene>
    <name evidence="1" type="ORF">FisN_11Hh106</name>
</gene>
<dbReference type="InParanoid" id="A0A1Z5JK98"/>
<comment type="caution">
    <text evidence="1">The sequence shown here is derived from an EMBL/GenBank/DDBJ whole genome shotgun (WGS) entry which is preliminary data.</text>
</comment>
<protein>
    <submittedName>
        <fullName evidence="1">Uncharacterized protein</fullName>
    </submittedName>
</protein>
<sequence length="457" mass="52185">MTTKLAEEKTYEWKDPVEGKLGHLAATSLAENLSILYSSDEKREPSQETIDGYLQKIAEECQERRRCGDGPGEDFLTRVREDAVRLWKGNSVQLPVLKTAAKSSQFSLLFGGTSLGSFMSWERLVEESGESTEKRVQILLNLEHLQDILLDWDDHVAPFFLESLRNELSSSSRDFFELHKRWFSKSRASNEFRTMQIGLCQNLVTVINEQLASGKELSTETNNTIRDYVELALLMFEDWMLRGLYVHDKRVQSIGECFWKWLQTDAEGRMSVAGQSVIEVDPAATWFTSWNAHLSADQCLAIVSSDGGASILSNAIRWCHDYASKTELALSSDIANYRLFFFWISIVHSILETTRAFRFPWDLVIDAPSLGEKRAIIFNLFLHAMKHGHSDDRNVMAMIGDAIQTILVADKELTGFLAEKVSFFLENVKKDDMINADRKMLIQEVLQKILQHRLEHA</sequence>
<proteinExistence type="predicted"/>
<evidence type="ECO:0000313" key="2">
    <source>
        <dbReference type="Proteomes" id="UP000198406"/>
    </source>
</evidence>
<organism evidence="1 2">
    <name type="scientific">Fistulifera solaris</name>
    <name type="common">Oleaginous diatom</name>
    <dbReference type="NCBI Taxonomy" id="1519565"/>
    <lineage>
        <taxon>Eukaryota</taxon>
        <taxon>Sar</taxon>
        <taxon>Stramenopiles</taxon>
        <taxon>Ochrophyta</taxon>
        <taxon>Bacillariophyta</taxon>
        <taxon>Bacillariophyceae</taxon>
        <taxon>Bacillariophycidae</taxon>
        <taxon>Naviculales</taxon>
        <taxon>Naviculaceae</taxon>
        <taxon>Fistulifera</taxon>
    </lineage>
</organism>
<evidence type="ECO:0000313" key="1">
    <source>
        <dbReference type="EMBL" id="GAX14435.1"/>
    </source>
</evidence>
<reference evidence="1 2" key="1">
    <citation type="journal article" date="2015" name="Plant Cell">
        <title>Oil accumulation by the oleaginous diatom Fistulifera solaris as revealed by the genome and transcriptome.</title>
        <authorList>
            <person name="Tanaka T."/>
            <person name="Maeda Y."/>
            <person name="Veluchamy A."/>
            <person name="Tanaka M."/>
            <person name="Abida H."/>
            <person name="Marechal E."/>
            <person name="Bowler C."/>
            <person name="Muto M."/>
            <person name="Sunaga Y."/>
            <person name="Tanaka M."/>
            <person name="Yoshino T."/>
            <person name="Taniguchi T."/>
            <person name="Fukuda Y."/>
            <person name="Nemoto M."/>
            <person name="Matsumoto M."/>
            <person name="Wong P.S."/>
            <person name="Aburatani S."/>
            <person name="Fujibuchi W."/>
        </authorList>
    </citation>
    <scope>NUCLEOTIDE SEQUENCE [LARGE SCALE GENOMIC DNA]</scope>
    <source>
        <strain evidence="1 2">JPCC DA0580</strain>
    </source>
</reference>
<accession>A0A1Z5JK98</accession>
<keyword evidence="2" id="KW-1185">Reference proteome</keyword>
<name>A0A1Z5JK98_FISSO</name>